<dbReference type="Pfam" id="PF00890">
    <property type="entry name" value="FAD_binding_2"/>
    <property type="match status" value="1"/>
</dbReference>
<evidence type="ECO:0000313" key="6">
    <source>
        <dbReference type="EMBL" id="EZP70310.1"/>
    </source>
</evidence>
<reference evidence="6 7" key="1">
    <citation type="submission" date="2014-03" db="EMBL/GenBank/DDBJ databases">
        <title>Whole genome sequence of Novosphingobium resinovorum KF1.</title>
        <authorList>
            <person name="Gan H.M."/>
            <person name="Gan H.Y."/>
            <person name="Chew T.H."/>
            <person name="Savka M.A."/>
        </authorList>
    </citation>
    <scope>NUCLEOTIDE SEQUENCE [LARGE SCALE GENOMIC DNA]</scope>
    <source>
        <strain evidence="6 7">KF1</strain>
    </source>
</reference>
<dbReference type="InterPro" id="IPR050315">
    <property type="entry name" value="FAD-oxidoreductase_2"/>
</dbReference>
<evidence type="ECO:0000259" key="5">
    <source>
        <dbReference type="Pfam" id="PF00890"/>
    </source>
</evidence>
<dbReference type="Gene3D" id="3.50.50.60">
    <property type="entry name" value="FAD/NAD(P)-binding domain"/>
    <property type="match status" value="1"/>
</dbReference>
<gene>
    <name evidence="6" type="ORF">BV97_05434</name>
</gene>
<dbReference type="InterPro" id="IPR003953">
    <property type="entry name" value="FAD-dep_OxRdtase_2_FAD-bd"/>
</dbReference>
<comment type="cofactor">
    <cofactor evidence="1">
        <name>FAD</name>
        <dbReference type="ChEBI" id="CHEBI:57692"/>
    </cofactor>
</comment>
<dbReference type="Proteomes" id="UP000024329">
    <property type="component" value="Unassembled WGS sequence"/>
</dbReference>
<keyword evidence="3" id="KW-0274">FAD</keyword>
<evidence type="ECO:0000256" key="3">
    <source>
        <dbReference type="ARBA" id="ARBA00022827"/>
    </source>
</evidence>
<evidence type="ECO:0000256" key="2">
    <source>
        <dbReference type="ARBA" id="ARBA00022630"/>
    </source>
</evidence>
<dbReference type="eggNOG" id="COG1053">
    <property type="taxonomic scope" value="Bacteria"/>
</dbReference>
<proteinExistence type="predicted"/>
<dbReference type="InterPro" id="IPR036188">
    <property type="entry name" value="FAD/NAD-bd_sf"/>
</dbReference>
<dbReference type="RefSeq" id="WP_036530577.1">
    <property type="nucleotide sequence ID" value="NZ_JFYZ01000068.1"/>
</dbReference>
<dbReference type="SUPFAM" id="SSF51905">
    <property type="entry name" value="FAD/NAD(P)-binding domain"/>
    <property type="match status" value="1"/>
</dbReference>
<dbReference type="PATRIC" id="fig|158500.4.peg.5508"/>
<evidence type="ECO:0000256" key="4">
    <source>
        <dbReference type="ARBA" id="ARBA00023002"/>
    </source>
</evidence>
<organism evidence="6 7">
    <name type="scientific">Novosphingobium resinovorum</name>
    <dbReference type="NCBI Taxonomy" id="158500"/>
    <lineage>
        <taxon>Bacteria</taxon>
        <taxon>Pseudomonadati</taxon>
        <taxon>Pseudomonadota</taxon>
        <taxon>Alphaproteobacteria</taxon>
        <taxon>Sphingomonadales</taxon>
        <taxon>Sphingomonadaceae</taxon>
        <taxon>Novosphingobium</taxon>
    </lineage>
</organism>
<comment type="caution">
    <text evidence="6">The sequence shown here is derived from an EMBL/GenBank/DDBJ whole genome shotgun (WGS) entry which is preliminary data.</text>
</comment>
<name>A0A031JC67_9SPHN</name>
<dbReference type="GO" id="GO:0016491">
    <property type="term" value="F:oxidoreductase activity"/>
    <property type="evidence" value="ECO:0007669"/>
    <property type="project" value="UniProtKB-KW"/>
</dbReference>
<sequence>MWGDTAFEAPFRTLGKIDQGPYFAVKMEAGGLGTAGGRKTNAEAQVIGWSGNPIPGLYATGNAMAAVLGDVYGGAGGTLGSSMTFGYIAGRHLGEHISNH</sequence>
<dbReference type="EMBL" id="JFYZ01000068">
    <property type="protein sequence ID" value="EZP70310.1"/>
    <property type="molecule type" value="Genomic_DNA"/>
</dbReference>
<dbReference type="PANTHER" id="PTHR43400:SF10">
    <property type="entry name" value="3-OXOSTEROID 1-DEHYDROGENASE"/>
    <property type="match status" value="1"/>
</dbReference>
<protein>
    <submittedName>
        <fullName evidence="6">Fumarate reductase/succinate dehydrogenase flavoprotein-like protein</fullName>
    </submittedName>
</protein>
<feature type="domain" description="FAD-dependent oxidoreductase 2 FAD-binding" evidence="5">
    <location>
        <begin position="18"/>
        <end position="79"/>
    </location>
</feature>
<keyword evidence="2" id="KW-0285">Flavoprotein</keyword>
<evidence type="ECO:0000313" key="7">
    <source>
        <dbReference type="Proteomes" id="UP000024329"/>
    </source>
</evidence>
<dbReference type="PANTHER" id="PTHR43400">
    <property type="entry name" value="FUMARATE REDUCTASE"/>
    <property type="match status" value="1"/>
</dbReference>
<dbReference type="GO" id="GO:0008202">
    <property type="term" value="P:steroid metabolic process"/>
    <property type="evidence" value="ECO:0007669"/>
    <property type="project" value="UniProtKB-ARBA"/>
</dbReference>
<keyword evidence="4" id="KW-0560">Oxidoreductase</keyword>
<dbReference type="AlphaFoldDB" id="A0A031JC67"/>
<dbReference type="InterPro" id="IPR027477">
    <property type="entry name" value="Succ_DH/fumarate_Rdtase_cat_sf"/>
</dbReference>
<dbReference type="OrthoDB" id="3178130at2"/>
<accession>A0A031JC67</accession>
<evidence type="ECO:0000256" key="1">
    <source>
        <dbReference type="ARBA" id="ARBA00001974"/>
    </source>
</evidence>
<dbReference type="Gene3D" id="3.90.700.10">
    <property type="entry name" value="Succinate dehydrogenase/fumarate reductase flavoprotein, catalytic domain"/>
    <property type="match status" value="1"/>
</dbReference>